<accession>A0A0E9U6M2</accession>
<evidence type="ECO:0000313" key="1">
    <source>
        <dbReference type="EMBL" id="JAH61377.1"/>
    </source>
</evidence>
<dbReference type="EMBL" id="GBXM01047200">
    <property type="protein sequence ID" value="JAH61377.1"/>
    <property type="molecule type" value="Transcribed_RNA"/>
</dbReference>
<organism evidence="1">
    <name type="scientific">Anguilla anguilla</name>
    <name type="common">European freshwater eel</name>
    <name type="synonym">Muraena anguilla</name>
    <dbReference type="NCBI Taxonomy" id="7936"/>
    <lineage>
        <taxon>Eukaryota</taxon>
        <taxon>Metazoa</taxon>
        <taxon>Chordata</taxon>
        <taxon>Craniata</taxon>
        <taxon>Vertebrata</taxon>
        <taxon>Euteleostomi</taxon>
        <taxon>Actinopterygii</taxon>
        <taxon>Neopterygii</taxon>
        <taxon>Teleostei</taxon>
        <taxon>Anguilliformes</taxon>
        <taxon>Anguillidae</taxon>
        <taxon>Anguilla</taxon>
    </lineage>
</organism>
<proteinExistence type="predicted"/>
<reference evidence="1" key="2">
    <citation type="journal article" date="2015" name="Fish Shellfish Immunol.">
        <title>Early steps in the European eel (Anguilla anguilla)-Vibrio vulnificus interaction in the gills: Role of the RtxA13 toxin.</title>
        <authorList>
            <person name="Callol A."/>
            <person name="Pajuelo D."/>
            <person name="Ebbesson L."/>
            <person name="Teles M."/>
            <person name="MacKenzie S."/>
            <person name="Amaro C."/>
        </authorList>
    </citation>
    <scope>NUCLEOTIDE SEQUENCE</scope>
</reference>
<protein>
    <submittedName>
        <fullName evidence="1">Uncharacterized protein</fullName>
    </submittedName>
</protein>
<name>A0A0E9U6M2_ANGAN</name>
<dbReference type="AlphaFoldDB" id="A0A0E9U6M2"/>
<reference evidence="1" key="1">
    <citation type="submission" date="2014-11" db="EMBL/GenBank/DDBJ databases">
        <authorList>
            <person name="Amaro Gonzalez C."/>
        </authorList>
    </citation>
    <scope>NUCLEOTIDE SEQUENCE</scope>
</reference>
<sequence>MLLALCYMTCSIHMPGFE</sequence>